<evidence type="ECO:0000256" key="7">
    <source>
        <dbReference type="SAM" id="MobiDB-lite"/>
    </source>
</evidence>
<evidence type="ECO:0000313" key="10">
    <source>
        <dbReference type="Proteomes" id="UP001597326"/>
    </source>
</evidence>
<dbReference type="Pfam" id="PF00294">
    <property type="entry name" value="PfkB"/>
    <property type="match status" value="1"/>
</dbReference>
<feature type="compositionally biased region" description="Polar residues" evidence="7">
    <location>
        <begin position="301"/>
        <end position="310"/>
    </location>
</feature>
<evidence type="ECO:0000256" key="3">
    <source>
        <dbReference type="ARBA" id="ARBA00022741"/>
    </source>
</evidence>
<evidence type="ECO:0000259" key="8">
    <source>
        <dbReference type="Pfam" id="PF00294"/>
    </source>
</evidence>
<feature type="domain" description="Carbohydrate kinase PfkB" evidence="8">
    <location>
        <begin position="20"/>
        <end position="305"/>
    </location>
</feature>
<dbReference type="NCBIfam" id="TIGR03168">
    <property type="entry name" value="1-PFK"/>
    <property type="match status" value="1"/>
</dbReference>
<comment type="caution">
    <text evidence="9">The sequence shown here is derived from an EMBL/GenBank/DDBJ whole genome shotgun (WGS) entry which is preliminary data.</text>
</comment>
<dbReference type="PANTHER" id="PTHR46566">
    <property type="entry name" value="1-PHOSPHOFRUCTOKINASE-RELATED"/>
    <property type="match status" value="1"/>
</dbReference>
<proteinExistence type="inferred from homology"/>
<dbReference type="EMBL" id="JBHUFZ010000011">
    <property type="protein sequence ID" value="MFD1889572.1"/>
    <property type="molecule type" value="Genomic_DNA"/>
</dbReference>
<dbReference type="SUPFAM" id="SSF53613">
    <property type="entry name" value="Ribokinase-like"/>
    <property type="match status" value="1"/>
</dbReference>
<evidence type="ECO:0000256" key="1">
    <source>
        <dbReference type="ARBA" id="ARBA00010688"/>
    </source>
</evidence>
<dbReference type="CDD" id="cd01164">
    <property type="entry name" value="FruK_PfkB_like"/>
    <property type="match status" value="1"/>
</dbReference>
<dbReference type="Gene3D" id="3.40.1190.20">
    <property type="match status" value="1"/>
</dbReference>
<comment type="similarity">
    <text evidence="1">Belongs to the carbohydrate kinase PfkB family.</text>
</comment>
<evidence type="ECO:0000256" key="5">
    <source>
        <dbReference type="ARBA" id="ARBA00022840"/>
    </source>
</evidence>
<dbReference type="InterPro" id="IPR011611">
    <property type="entry name" value="PfkB_dom"/>
</dbReference>
<dbReference type="Proteomes" id="UP001597326">
    <property type="component" value="Unassembled WGS sequence"/>
</dbReference>
<sequence length="319" mass="32010">MIVTFTPNPSLDRTARLEGRLVRGGVNRLGQATGQPGGKGVNVARAAHLAGAPTLAVLPADAGDPVLAGLDALGLPYRNVPTGNPVRANLTLTEADGTTSKFNEPGAALDAEQVTACVEQLTEAAREADWVALCGSLPPGAPADWYPQLVAALRPLGVRIAVDTSDAPLQALAAALPEAAPDLIKPNSEELGQIVGADGLALEAQAAASNWAPVLEAARGLVQQGVGAVLVTLGGSGALLVTADGAWHATPPPIEVASTVGAGDSSLTGYLLAEREGLDAPERLRRAVAYGSGAAALPGSSLPSPEQTTPDAVVVTPVS</sequence>
<keyword evidence="2 6" id="KW-0808">Transferase</keyword>
<keyword evidence="10" id="KW-1185">Reference proteome</keyword>
<dbReference type="InterPro" id="IPR017583">
    <property type="entry name" value="Tagatose/fructose_Pkinase"/>
</dbReference>
<reference evidence="10" key="1">
    <citation type="journal article" date="2019" name="Int. J. Syst. Evol. Microbiol.">
        <title>The Global Catalogue of Microorganisms (GCM) 10K type strain sequencing project: providing services to taxonomists for standard genome sequencing and annotation.</title>
        <authorList>
            <consortium name="The Broad Institute Genomics Platform"/>
            <consortium name="The Broad Institute Genome Sequencing Center for Infectious Disease"/>
            <person name="Wu L."/>
            <person name="Ma J."/>
        </authorList>
    </citation>
    <scope>NUCLEOTIDE SEQUENCE [LARGE SCALE GENOMIC DNA]</scope>
    <source>
        <strain evidence="10">CAIM 431</strain>
    </source>
</reference>
<keyword evidence="3" id="KW-0547">Nucleotide-binding</keyword>
<feature type="region of interest" description="Disordered" evidence="7">
    <location>
        <begin position="295"/>
        <end position="319"/>
    </location>
</feature>
<dbReference type="InterPro" id="IPR029056">
    <property type="entry name" value="Ribokinase-like"/>
</dbReference>
<name>A0ABW4RTB5_9ACTN</name>
<evidence type="ECO:0000256" key="4">
    <source>
        <dbReference type="ARBA" id="ARBA00022777"/>
    </source>
</evidence>
<organism evidence="9 10">
    <name type="scientific">Luteococcus peritonei</name>
    <dbReference type="NCBI Taxonomy" id="88874"/>
    <lineage>
        <taxon>Bacteria</taxon>
        <taxon>Bacillati</taxon>
        <taxon>Actinomycetota</taxon>
        <taxon>Actinomycetes</taxon>
        <taxon>Propionibacteriales</taxon>
        <taxon>Propionibacteriaceae</taxon>
        <taxon>Luteococcus</taxon>
    </lineage>
</organism>
<keyword evidence="5" id="KW-0067">ATP-binding</keyword>
<accession>A0ABW4RTB5</accession>
<dbReference type="RefSeq" id="WP_343872606.1">
    <property type="nucleotide sequence ID" value="NZ_BAAAIX010000009.1"/>
</dbReference>
<protein>
    <submittedName>
        <fullName evidence="9">1-phosphofructokinase family hexose kinase</fullName>
    </submittedName>
</protein>
<gene>
    <name evidence="9" type="ORF">ACFSCS_05125</name>
</gene>
<evidence type="ECO:0000313" key="9">
    <source>
        <dbReference type="EMBL" id="MFD1889572.1"/>
    </source>
</evidence>
<dbReference type="PIRSF" id="PIRSF000535">
    <property type="entry name" value="1PFK/6PFK/LacC"/>
    <property type="match status" value="1"/>
</dbReference>
<keyword evidence="4" id="KW-0418">Kinase</keyword>
<evidence type="ECO:0000256" key="2">
    <source>
        <dbReference type="ARBA" id="ARBA00022679"/>
    </source>
</evidence>
<evidence type="ECO:0000256" key="6">
    <source>
        <dbReference type="PIRNR" id="PIRNR000535"/>
    </source>
</evidence>
<dbReference type="PANTHER" id="PTHR46566:SF5">
    <property type="entry name" value="1-PHOSPHOFRUCTOKINASE"/>
    <property type="match status" value="1"/>
</dbReference>